<evidence type="ECO:0000313" key="10">
    <source>
        <dbReference type="Proteomes" id="UP000321224"/>
    </source>
</evidence>
<organism evidence="7 10">
    <name type="scientific">Myxococcus virescens</name>
    <dbReference type="NCBI Taxonomy" id="83456"/>
    <lineage>
        <taxon>Bacteria</taxon>
        <taxon>Pseudomonadati</taxon>
        <taxon>Myxococcota</taxon>
        <taxon>Myxococcia</taxon>
        <taxon>Myxococcales</taxon>
        <taxon>Cystobacterineae</taxon>
        <taxon>Myxococcaceae</taxon>
        <taxon>Myxococcus</taxon>
    </lineage>
</organism>
<dbReference type="GO" id="GO:0032259">
    <property type="term" value="P:methylation"/>
    <property type="evidence" value="ECO:0007669"/>
    <property type="project" value="UniProtKB-KW"/>
</dbReference>
<proteinExistence type="inferred from homology"/>
<keyword evidence="4 6" id="KW-0808">Transferase</keyword>
<dbReference type="RefSeq" id="WP_090484932.1">
    <property type="nucleotide sequence ID" value="NZ_BJVY01000003.1"/>
</dbReference>
<reference evidence="7 10" key="2">
    <citation type="submission" date="2019-07" db="EMBL/GenBank/DDBJ databases">
        <title>Whole genome shotgun sequence of Myxococcus virescens NBRC 100334.</title>
        <authorList>
            <person name="Hosoyama A."/>
            <person name="Uohara A."/>
            <person name="Ohji S."/>
            <person name="Ichikawa N."/>
        </authorList>
    </citation>
    <scope>NUCLEOTIDE SEQUENCE [LARGE SCALE GENOMIC DNA]</scope>
    <source>
        <strain evidence="7 10">NBRC 100334</strain>
    </source>
</reference>
<keyword evidence="7" id="KW-0689">Ribosomal protein</keyword>
<feature type="binding site" evidence="6">
    <location>
        <position position="227"/>
    </location>
    <ligand>
        <name>S-adenosyl-L-methionine</name>
        <dbReference type="ChEBI" id="CHEBI:59789"/>
    </ligand>
</feature>
<keyword evidence="2 6" id="KW-0963">Cytoplasm</keyword>
<dbReference type="EMBL" id="BJVY01000003">
    <property type="protein sequence ID" value="GEL69172.1"/>
    <property type="molecule type" value="Genomic_DNA"/>
</dbReference>
<dbReference type="GO" id="GO:0005737">
    <property type="term" value="C:cytoplasm"/>
    <property type="evidence" value="ECO:0007669"/>
    <property type="project" value="UniProtKB-SubCell"/>
</dbReference>
<evidence type="ECO:0000256" key="3">
    <source>
        <dbReference type="ARBA" id="ARBA00022603"/>
    </source>
</evidence>
<dbReference type="CDD" id="cd02440">
    <property type="entry name" value="AdoMet_MTases"/>
    <property type="match status" value="1"/>
</dbReference>
<evidence type="ECO:0000313" key="7">
    <source>
        <dbReference type="EMBL" id="GEL69172.1"/>
    </source>
</evidence>
<comment type="subcellular location">
    <subcellularLocation>
        <location evidence="6">Cytoplasm</location>
    </subcellularLocation>
</comment>
<evidence type="ECO:0000256" key="6">
    <source>
        <dbReference type="HAMAP-Rule" id="MF_00735"/>
    </source>
</evidence>
<sequence length="288" mass="30747">MSQTYLSLTVELPEEASEAVQDLLHESGALGLEVRDREAPLMPGVRGPNPGEAIIIGYFDERDTAESARDEVAASFPEAKLTLDEQPQQDWSNEWKSLIKSVHVGRLWVGPPWDKANAPAGTVQLVIEPKMAFGTGDHPTTSLCLAAVDAYMAEHPGASVLDVGTGTGVLAIAAKKLGAGRTVATDNDPISVELAQENQAENGTPDIEVSGKELTQVEGTFDLVLANILANTLIELAPLIVAKTKDRLVLAGVLSHQRADVEAAYRNLGLTVLTGATQGEWVRIDLQR</sequence>
<dbReference type="Gene3D" id="3.40.50.150">
    <property type="entry name" value="Vaccinia Virus protein VP39"/>
    <property type="match status" value="1"/>
</dbReference>
<gene>
    <name evidence="6" type="primary">prmA</name>
    <name evidence="7" type="ORF">MVI01_09560</name>
    <name evidence="8" type="ORF">SAMN04488504_101492</name>
</gene>
<dbReference type="Proteomes" id="UP000321224">
    <property type="component" value="Unassembled WGS sequence"/>
</dbReference>
<dbReference type="SUPFAM" id="SSF53335">
    <property type="entry name" value="S-adenosyl-L-methionine-dependent methyltransferases"/>
    <property type="match status" value="1"/>
</dbReference>
<keyword evidence="5 6" id="KW-0949">S-adenosyl-L-methionine</keyword>
<dbReference type="GO" id="GO:0008276">
    <property type="term" value="F:protein methyltransferase activity"/>
    <property type="evidence" value="ECO:0007669"/>
    <property type="project" value="UniProtKB-UniRule"/>
</dbReference>
<dbReference type="PANTHER" id="PTHR43648:SF1">
    <property type="entry name" value="ELECTRON TRANSFER FLAVOPROTEIN BETA SUBUNIT LYSINE METHYLTRANSFERASE"/>
    <property type="match status" value="1"/>
</dbReference>
<dbReference type="GO" id="GO:0005840">
    <property type="term" value="C:ribosome"/>
    <property type="evidence" value="ECO:0007669"/>
    <property type="project" value="UniProtKB-KW"/>
</dbReference>
<reference evidence="8 9" key="1">
    <citation type="submission" date="2016-10" db="EMBL/GenBank/DDBJ databases">
        <authorList>
            <person name="Varghese N."/>
            <person name="Submissions S."/>
        </authorList>
    </citation>
    <scope>NUCLEOTIDE SEQUENCE [LARGE SCALE GENOMIC DNA]</scope>
    <source>
        <strain evidence="8 9">DSM 2260</strain>
    </source>
</reference>
<accession>A0A511H6L4</accession>
<dbReference type="PANTHER" id="PTHR43648">
    <property type="entry name" value="ELECTRON TRANSFER FLAVOPROTEIN BETA SUBUNIT LYSINE METHYLTRANSFERASE"/>
    <property type="match status" value="1"/>
</dbReference>
<keyword evidence="9" id="KW-1185">Reference proteome</keyword>
<comment type="caution">
    <text evidence="7">The sequence shown here is derived from an EMBL/GenBank/DDBJ whole genome shotgun (WGS) entry which is preliminary data.</text>
</comment>
<dbReference type="AlphaFoldDB" id="A0A511H6L4"/>
<dbReference type="InterPro" id="IPR004498">
    <property type="entry name" value="Ribosomal_PrmA_MeTrfase"/>
</dbReference>
<name>A0A511H6L4_9BACT</name>
<feature type="binding site" evidence="6">
    <location>
        <position position="164"/>
    </location>
    <ligand>
        <name>S-adenosyl-L-methionine</name>
        <dbReference type="ChEBI" id="CHEBI:59789"/>
    </ligand>
</feature>
<dbReference type="HAMAP" id="MF_00735">
    <property type="entry name" value="Methyltr_PrmA"/>
    <property type="match status" value="1"/>
</dbReference>
<evidence type="ECO:0000256" key="5">
    <source>
        <dbReference type="ARBA" id="ARBA00022691"/>
    </source>
</evidence>
<dbReference type="InterPro" id="IPR029063">
    <property type="entry name" value="SAM-dependent_MTases_sf"/>
</dbReference>
<comment type="function">
    <text evidence="6">Methylates ribosomal protein L11.</text>
</comment>
<evidence type="ECO:0000256" key="1">
    <source>
        <dbReference type="ARBA" id="ARBA00009741"/>
    </source>
</evidence>
<evidence type="ECO:0000256" key="2">
    <source>
        <dbReference type="ARBA" id="ARBA00022490"/>
    </source>
</evidence>
<comment type="similarity">
    <text evidence="1 6">Belongs to the methyltransferase superfamily. PrmA family.</text>
</comment>
<dbReference type="Pfam" id="PF06325">
    <property type="entry name" value="PrmA"/>
    <property type="match status" value="1"/>
</dbReference>
<comment type="catalytic activity">
    <reaction evidence="6">
        <text>L-lysyl-[protein] + 3 S-adenosyl-L-methionine = N(6),N(6),N(6)-trimethyl-L-lysyl-[protein] + 3 S-adenosyl-L-homocysteine + 3 H(+)</text>
        <dbReference type="Rhea" id="RHEA:54192"/>
        <dbReference type="Rhea" id="RHEA-COMP:9752"/>
        <dbReference type="Rhea" id="RHEA-COMP:13826"/>
        <dbReference type="ChEBI" id="CHEBI:15378"/>
        <dbReference type="ChEBI" id="CHEBI:29969"/>
        <dbReference type="ChEBI" id="CHEBI:57856"/>
        <dbReference type="ChEBI" id="CHEBI:59789"/>
        <dbReference type="ChEBI" id="CHEBI:61961"/>
    </reaction>
</comment>
<dbReference type="EC" id="2.1.1.-" evidence="6"/>
<dbReference type="Proteomes" id="UP000198717">
    <property type="component" value="Unassembled WGS sequence"/>
</dbReference>
<dbReference type="PIRSF" id="PIRSF000401">
    <property type="entry name" value="RPL11_MTase"/>
    <property type="match status" value="1"/>
</dbReference>
<evidence type="ECO:0000256" key="4">
    <source>
        <dbReference type="ARBA" id="ARBA00022679"/>
    </source>
</evidence>
<feature type="binding site" evidence="6">
    <location>
        <position position="186"/>
    </location>
    <ligand>
        <name>S-adenosyl-L-methionine</name>
        <dbReference type="ChEBI" id="CHEBI:59789"/>
    </ligand>
</feature>
<dbReference type="InterPro" id="IPR050078">
    <property type="entry name" value="Ribosomal_L11_MeTrfase_PrmA"/>
</dbReference>
<keyword evidence="3 6" id="KW-0489">Methyltransferase</keyword>
<evidence type="ECO:0000313" key="8">
    <source>
        <dbReference type="EMBL" id="SDD34052.1"/>
    </source>
</evidence>
<protein>
    <recommendedName>
        <fullName evidence="6">Ribosomal protein L11 methyltransferase</fullName>
        <shortName evidence="6">L11 Mtase</shortName>
        <ecNumber evidence="6">2.1.1.-</ecNumber>
    </recommendedName>
</protein>
<evidence type="ECO:0000313" key="9">
    <source>
        <dbReference type="Proteomes" id="UP000198717"/>
    </source>
</evidence>
<feature type="binding site" evidence="6">
    <location>
        <position position="141"/>
    </location>
    <ligand>
        <name>S-adenosyl-L-methionine</name>
        <dbReference type="ChEBI" id="CHEBI:59789"/>
    </ligand>
</feature>
<dbReference type="EMBL" id="FNAJ01000001">
    <property type="protein sequence ID" value="SDD34052.1"/>
    <property type="molecule type" value="Genomic_DNA"/>
</dbReference>
<keyword evidence="7" id="KW-0687">Ribonucleoprotein</keyword>